<evidence type="ECO:0000259" key="7">
    <source>
        <dbReference type="Pfam" id="PF07522"/>
    </source>
</evidence>
<sequence>MVARQRSIFDFRKSKEEIYIDLTGDDDPEDVIVANKSEHELHLNTTNGKNEEEKKSEMPKLECIEIDSTIQTETESVNCPICSVNMDDLVVDQRMEHVNQCLQKLDIKEELEQQPIPKKSNKRKQSNSQPRSRVVPENVKYVNKLQDEGATDKLIKVPTTIKRNSGKKSPIPIVKILTFDAGHSVAVDAFCYAPHDSIDQYFLTHFHADHYGGISKNWCYERVFQSDEISDENYKHIIYCTPITGKLLTLRFSIDPRFIVPLELNRTYMVKDYINKTQHPPLLIEDTSNPGLYVTPITANHCPGAAIFLFQSISLDLISTYTLHCGDFRVNREILEHPKLIPFHVNSGTKTLNRVYLDTTYMDPAYNFPKQETVCTEVSNMFVDLLEDEQDDSKAKSLFTTWFGNLHQSRITDFLTSRSSDNPKKKKFLILVGTYLIGKENLAIAISKRLKCPIYVSNINSRDDKVQILKTYGDDYLDEVLTNSDIGQGSEASCVIHLVPMQIAGNLTELSKYFNHNKYHAAFERCVGLRPTGWTFQGGGGGHYRPKETAPLQQHELFQILKEIPTYSFMDNILPQAPSLDGKNPRARPNKRPDSALYRIYSLPYSEHSSFRELSYFAVLLNIENLIPTVNISNEISIQKMNDLIKTWETARSEIETMTKHLSIDDF</sequence>
<comment type="similarity">
    <text evidence="2">Belongs to the DNA repair metallo-beta-lactamase (DRMBL) family.</text>
</comment>
<reference evidence="8 9" key="1">
    <citation type="submission" date="2024-01" db="EMBL/GenBank/DDBJ databases">
        <authorList>
            <consortium name="Genoscope - CEA"/>
            <person name="William W."/>
        </authorList>
    </citation>
    <scope>NUCLEOTIDE SEQUENCE [LARGE SCALE GENOMIC DNA]</scope>
    <source>
        <strain evidence="8 9">29B2s-10</strain>
    </source>
</reference>
<feature type="region of interest" description="Disordered" evidence="6">
    <location>
        <begin position="112"/>
        <end position="137"/>
    </location>
</feature>
<evidence type="ECO:0000256" key="4">
    <source>
        <dbReference type="ARBA" id="ARBA00023204"/>
    </source>
</evidence>
<accession>A0ABP0ELQ3</accession>
<gene>
    <name evidence="8" type="ORF">CAAN4_G19372</name>
</gene>
<dbReference type="SUPFAM" id="SSF56281">
    <property type="entry name" value="Metallo-hydrolase/oxidoreductase"/>
    <property type="match status" value="1"/>
</dbReference>
<dbReference type="InterPro" id="IPR011084">
    <property type="entry name" value="DRMBL"/>
</dbReference>
<name>A0ABP0ELQ3_9ASCO</name>
<organism evidence="8 9">
    <name type="scientific">[Candida] anglica</name>
    <dbReference type="NCBI Taxonomy" id="148631"/>
    <lineage>
        <taxon>Eukaryota</taxon>
        <taxon>Fungi</taxon>
        <taxon>Dikarya</taxon>
        <taxon>Ascomycota</taxon>
        <taxon>Saccharomycotina</taxon>
        <taxon>Pichiomycetes</taxon>
        <taxon>Debaryomycetaceae</taxon>
        <taxon>Kurtzmaniella</taxon>
    </lineage>
</organism>
<keyword evidence="3" id="KW-0227">DNA damage</keyword>
<keyword evidence="5" id="KW-0539">Nucleus</keyword>
<dbReference type="Pfam" id="PF07522">
    <property type="entry name" value="DRMBL"/>
    <property type="match status" value="1"/>
</dbReference>
<evidence type="ECO:0000256" key="1">
    <source>
        <dbReference type="ARBA" id="ARBA00004123"/>
    </source>
</evidence>
<dbReference type="PANTHER" id="PTHR23240:SF6">
    <property type="entry name" value="DNA CROSS-LINK REPAIR 1A PROTEIN"/>
    <property type="match status" value="1"/>
</dbReference>
<evidence type="ECO:0000313" key="8">
    <source>
        <dbReference type="EMBL" id="CAK7919621.1"/>
    </source>
</evidence>
<evidence type="ECO:0000313" key="9">
    <source>
        <dbReference type="Proteomes" id="UP001497600"/>
    </source>
</evidence>
<dbReference type="CDD" id="cd16273">
    <property type="entry name" value="SNM1A-1C-like_MBL-fold"/>
    <property type="match status" value="1"/>
</dbReference>
<dbReference type="Gene3D" id="3.60.15.10">
    <property type="entry name" value="Ribonuclease Z/Hydroxyacylglutathione hydrolase-like"/>
    <property type="match status" value="1"/>
</dbReference>
<dbReference type="Gene3D" id="3.40.50.12650">
    <property type="match status" value="1"/>
</dbReference>
<comment type="subcellular location">
    <subcellularLocation>
        <location evidence="1">Nucleus</location>
    </subcellularLocation>
</comment>
<evidence type="ECO:0000256" key="6">
    <source>
        <dbReference type="SAM" id="MobiDB-lite"/>
    </source>
</evidence>
<feature type="domain" description="DNA repair metallo-beta-lactamase" evidence="7">
    <location>
        <begin position="492"/>
        <end position="633"/>
    </location>
</feature>
<dbReference type="Proteomes" id="UP001497600">
    <property type="component" value="Chromosome G"/>
</dbReference>
<evidence type="ECO:0000256" key="5">
    <source>
        <dbReference type="ARBA" id="ARBA00023242"/>
    </source>
</evidence>
<dbReference type="InterPro" id="IPR036866">
    <property type="entry name" value="RibonucZ/Hydroxyglut_hydro"/>
</dbReference>
<evidence type="ECO:0000256" key="3">
    <source>
        <dbReference type="ARBA" id="ARBA00022763"/>
    </source>
</evidence>
<proteinExistence type="inferred from homology"/>
<dbReference type="PANTHER" id="PTHR23240">
    <property type="entry name" value="DNA CROSS-LINK REPAIR PROTEIN PSO2/SNM1-RELATED"/>
    <property type="match status" value="1"/>
</dbReference>
<keyword evidence="4" id="KW-0234">DNA repair</keyword>
<keyword evidence="9" id="KW-1185">Reference proteome</keyword>
<dbReference type="EMBL" id="OZ004259">
    <property type="protein sequence ID" value="CAK7919621.1"/>
    <property type="molecule type" value="Genomic_DNA"/>
</dbReference>
<protein>
    <recommendedName>
        <fullName evidence="7">DNA repair metallo-beta-lactamase domain-containing protein</fullName>
    </recommendedName>
</protein>
<evidence type="ECO:0000256" key="2">
    <source>
        <dbReference type="ARBA" id="ARBA00010304"/>
    </source>
</evidence>